<dbReference type="SMART" id="SM00138">
    <property type="entry name" value="MeTrc"/>
    <property type="match status" value="1"/>
</dbReference>
<dbReference type="GO" id="GO:0008757">
    <property type="term" value="F:S-adenosylmethionine-dependent methyltransferase activity"/>
    <property type="evidence" value="ECO:0007669"/>
    <property type="project" value="InterPro"/>
</dbReference>
<dbReference type="InterPro" id="IPR050903">
    <property type="entry name" value="Bact_Chemotaxis_MeTrfase"/>
</dbReference>
<dbReference type="Proteomes" id="UP000478740">
    <property type="component" value="Unassembled WGS sequence"/>
</dbReference>
<dbReference type="PANTHER" id="PTHR24422:SF8">
    <property type="entry name" value="CHEMOTAXIS PROTEIN"/>
    <property type="match status" value="1"/>
</dbReference>
<evidence type="ECO:0000256" key="1">
    <source>
        <dbReference type="SAM" id="MobiDB-lite"/>
    </source>
</evidence>
<organism evidence="3 4">
    <name type="scientific">Paracoccus shanxieyensis</name>
    <dbReference type="NCBI Taxonomy" id="2675752"/>
    <lineage>
        <taxon>Bacteria</taxon>
        <taxon>Pseudomonadati</taxon>
        <taxon>Pseudomonadota</taxon>
        <taxon>Alphaproteobacteria</taxon>
        <taxon>Rhodobacterales</taxon>
        <taxon>Paracoccaceae</taxon>
        <taxon>Paracoccus</taxon>
    </lineage>
</organism>
<accession>A0A6L6J044</accession>
<dbReference type="RefSeq" id="WP_155097793.1">
    <property type="nucleotide sequence ID" value="NZ_WMIH01000004.1"/>
</dbReference>
<dbReference type="SUPFAM" id="SSF53335">
    <property type="entry name" value="S-adenosyl-L-methionine-dependent methyltransferases"/>
    <property type="match status" value="1"/>
</dbReference>
<dbReference type="InterPro" id="IPR000780">
    <property type="entry name" value="CheR_MeTrfase"/>
</dbReference>
<dbReference type="InterPro" id="IPR029063">
    <property type="entry name" value="SAM-dependent_MTases_sf"/>
</dbReference>
<dbReference type="InterPro" id="IPR022641">
    <property type="entry name" value="CheR_N"/>
</dbReference>
<keyword evidence="4" id="KW-1185">Reference proteome</keyword>
<evidence type="ECO:0000313" key="4">
    <source>
        <dbReference type="Proteomes" id="UP000478740"/>
    </source>
</evidence>
<feature type="region of interest" description="Disordered" evidence="1">
    <location>
        <begin position="275"/>
        <end position="295"/>
    </location>
</feature>
<dbReference type="AlphaFoldDB" id="A0A6L6J044"/>
<comment type="caution">
    <text evidence="3">The sequence shown here is derived from an EMBL/GenBank/DDBJ whole genome shotgun (WGS) entry which is preliminary data.</text>
</comment>
<dbReference type="InterPro" id="IPR022642">
    <property type="entry name" value="CheR_C"/>
</dbReference>
<gene>
    <name evidence="3" type="ORF">GL284_07085</name>
</gene>
<evidence type="ECO:0000313" key="3">
    <source>
        <dbReference type="EMBL" id="MTH64027.1"/>
    </source>
</evidence>
<dbReference type="Gene3D" id="3.40.50.150">
    <property type="entry name" value="Vaccinia Virus protein VP39"/>
    <property type="match status" value="1"/>
</dbReference>
<dbReference type="PROSITE" id="PS50123">
    <property type="entry name" value="CHER"/>
    <property type="match status" value="1"/>
</dbReference>
<dbReference type="SUPFAM" id="SSF47757">
    <property type="entry name" value="Chemotaxis receptor methyltransferase CheR, N-terminal domain"/>
    <property type="match status" value="1"/>
</dbReference>
<protein>
    <submittedName>
        <fullName evidence="3">Protein-glutamate O-methyltransferase CheR</fullName>
    </submittedName>
</protein>
<name>A0A6L6J044_9RHOB</name>
<feature type="domain" description="CheR-type methyltransferase" evidence="2">
    <location>
        <begin position="1"/>
        <end position="244"/>
    </location>
</feature>
<dbReference type="Pfam" id="PF01739">
    <property type="entry name" value="CheR"/>
    <property type="match status" value="1"/>
</dbReference>
<dbReference type="PANTHER" id="PTHR24422">
    <property type="entry name" value="CHEMOTAXIS PROTEIN METHYLTRANSFERASE"/>
    <property type="match status" value="1"/>
</dbReference>
<dbReference type="EMBL" id="WMII01000005">
    <property type="protein sequence ID" value="MTH64027.1"/>
    <property type="molecule type" value="Genomic_DNA"/>
</dbReference>
<evidence type="ECO:0000259" key="2">
    <source>
        <dbReference type="PROSITE" id="PS50123"/>
    </source>
</evidence>
<sequence>MPPDVQDFVHFIYDRFGYDFRKYRPATLTSRLHNICARLHLPGIPALGDWLVQNPDQIRFFVDQLCIPVTELFREPETFAEVCAHVFPTLHSFPRITIWHAGCAAGHEAYSMAILLHEAGLLDRSTIFASDISYAVLEKAAQGRIPRDQVQAAQTRYLQGGGADLLDAHFDAVGPLMQLKPELLSKINFIEHSLSTDAVFCEANLIFCCNVLIYFERQLQGRALGLFSDSLVRGGYLCLGQRETPIGARTKFAKPPGASWVYRSISRPRPQLAGAEALATHPPCQAAPPRQDDGS</sequence>
<reference evidence="3 4" key="1">
    <citation type="submission" date="2019-11" db="EMBL/GenBank/DDBJ databases">
        <authorList>
            <person name="Dong K."/>
        </authorList>
    </citation>
    <scope>NUCLEOTIDE SEQUENCE [LARGE SCALE GENOMIC DNA]</scope>
    <source>
        <strain evidence="3 4">DK608</strain>
    </source>
</reference>
<dbReference type="PRINTS" id="PR00996">
    <property type="entry name" value="CHERMTFRASE"/>
</dbReference>
<proteinExistence type="predicted"/>
<dbReference type="Pfam" id="PF03705">
    <property type="entry name" value="CheR_N"/>
    <property type="match status" value="1"/>
</dbReference>